<protein>
    <submittedName>
        <fullName evidence="2">HNH endonuclease</fullName>
    </submittedName>
</protein>
<dbReference type="GO" id="GO:0003676">
    <property type="term" value="F:nucleic acid binding"/>
    <property type="evidence" value="ECO:0007669"/>
    <property type="project" value="InterPro"/>
</dbReference>
<keyword evidence="2" id="KW-0540">Nuclease</keyword>
<keyword evidence="2" id="KW-0378">Hydrolase</keyword>
<name>A0A1G8CC24_9FIRM</name>
<dbReference type="GO" id="GO:0004519">
    <property type="term" value="F:endonuclease activity"/>
    <property type="evidence" value="ECO:0007669"/>
    <property type="project" value="UniProtKB-KW"/>
</dbReference>
<dbReference type="InterPro" id="IPR002711">
    <property type="entry name" value="HNH"/>
</dbReference>
<dbReference type="STRING" id="1121419.SAMN05443529_11357"/>
<dbReference type="AlphaFoldDB" id="A0A1G8CC24"/>
<dbReference type="InterPro" id="IPR003615">
    <property type="entry name" value="HNH_nuc"/>
</dbReference>
<reference evidence="3" key="1">
    <citation type="submission" date="2016-10" db="EMBL/GenBank/DDBJ databases">
        <authorList>
            <person name="Varghese N."/>
            <person name="Submissions S."/>
        </authorList>
    </citation>
    <scope>NUCLEOTIDE SEQUENCE [LARGE SCALE GENOMIC DNA]</scope>
    <source>
        <strain evidence="3">DSM 8344</strain>
    </source>
</reference>
<dbReference type="CDD" id="cd00085">
    <property type="entry name" value="HNHc"/>
    <property type="match status" value="1"/>
</dbReference>
<dbReference type="Proteomes" id="UP000198656">
    <property type="component" value="Unassembled WGS sequence"/>
</dbReference>
<dbReference type="Gene3D" id="1.10.30.50">
    <property type="match status" value="1"/>
</dbReference>
<gene>
    <name evidence="2" type="ORF">SAMN05443529_11357</name>
</gene>
<proteinExistence type="predicted"/>
<feature type="domain" description="HNH" evidence="1">
    <location>
        <begin position="115"/>
        <end position="166"/>
    </location>
</feature>
<dbReference type="EMBL" id="FNCP01000013">
    <property type="protein sequence ID" value="SDH42972.1"/>
    <property type="molecule type" value="Genomic_DNA"/>
</dbReference>
<dbReference type="RefSeq" id="WP_092333672.1">
    <property type="nucleotide sequence ID" value="NZ_FNCP01000013.1"/>
</dbReference>
<keyword evidence="2" id="KW-0255">Endonuclease</keyword>
<keyword evidence="3" id="KW-1185">Reference proteome</keyword>
<sequence>MIPIIINDVKLKQIKRDFKNMVKIGKDSNKESIIINNELDKLKIKERFDDIILADFEVLLKIKTTLDTNKYVFDAYEGKDSGKSYVRNSIFNNLYKAYGKLDNNWLIKELGITVCPYCNREFINNRGKSTSAQLDHFFPRSKYPLFSVSLFNLIPSCYACNHIKHSNAISISPYNKNFDFNSALKFSYTPLSADYLNDHKQLKVDINIKQNTIKKNIDIMRIDKAYELHSDYVQELIKKSKVYNKVQIQEYLREYPGLFSSKEEILRIVFGNYIQEKDFARRPLAKLTVDILEELCVDLKC</sequence>
<dbReference type="Pfam" id="PF01844">
    <property type="entry name" value="HNH"/>
    <property type="match status" value="1"/>
</dbReference>
<organism evidence="2 3">
    <name type="scientific">Desulfosporosinus hippei DSM 8344</name>
    <dbReference type="NCBI Taxonomy" id="1121419"/>
    <lineage>
        <taxon>Bacteria</taxon>
        <taxon>Bacillati</taxon>
        <taxon>Bacillota</taxon>
        <taxon>Clostridia</taxon>
        <taxon>Eubacteriales</taxon>
        <taxon>Desulfitobacteriaceae</taxon>
        <taxon>Desulfosporosinus</taxon>
    </lineage>
</organism>
<accession>A0A1G8CC24</accession>
<evidence type="ECO:0000313" key="2">
    <source>
        <dbReference type="EMBL" id="SDH42972.1"/>
    </source>
</evidence>
<evidence type="ECO:0000259" key="1">
    <source>
        <dbReference type="Pfam" id="PF01844"/>
    </source>
</evidence>
<dbReference type="OrthoDB" id="9816185at2"/>
<evidence type="ECO:0000313" key="3">
    <source>
        <dbReference type="Proteomes" id="UP000198656"/>
    </source>
</evidence>
<dbReference type="GO" id="GO:0008270">
    <property type="term" value="F:zinc ion binding"/>
    <property type="evidence" value="ECO:0007669"/>
    <property type="project" value="InterPro"/>
</dbReference>